<keyword evidence="2" id="KW-1185">Reference proteome</keyword>
<dbReference type="Proteomes" id="UP001303001">
    <property type="component" value="Chromosome"/>
</dbReference>
<organism evidence="1 2">
    <name type="scientific">Micromonospora halotolerans</name>
    <dbReference type="NCBI Taxonomy" id="709879"/>
    <lineage>
        <taxon>Bacteria</taxon>
        <taxon>Bacillati</taxon>
        <taxon>Actinomycetota</taxon>
        <taxon>Actinomycetes</taxon>
        <taxon>Micromonosporales</taxon>
        <taxon>Micromonosporaceae</taxon>
        <taxon>Micromonospora</taxon>
    </lineage>
</organism>
<proteinExistence type="predicted"/>
<evidence type="ECO:0000313" key="1">
    <source>
        <dbReference type="EMBL" id="WNM43076.1"/>
    </source>
</evidence>
<gene>
    <name evidence="1" type="ORF">RMN56_20785</name>
</gene>
<accession>A0ABZ0A698</accession>
<dbReference type="Gene3D" id="3.40.50.1460">
    <property type="match status" value="1"/>
</dbReference>
<sequence length="399" mass="43869">MMAVTAACDHDESTLYHHRCPAEGESQAGVHALVIGVSDYRPPRRLGKRRFPILRGTAPAASHFARFLVDDFRHPRGMPLRTVRLLMSPLPDQSDYLLTGARTWQEASYDHVTDALEAWATDCNDHADNVALLYVAAHGVITPNEAQWAFLSRAGYVDEPYNYAMNLTVIRQNMSFRRARVNLFVWDLCAVVRDVPPNSGSGGIGIGPPEAAACEEHQGTTNQVVISPRIGTETWSLSSRLGTVLSQALVGRDTAEFRERLMCRAGAIGEDNRYAVTPRRLRQLLPPTVRDLLRDRQGKAEPVVTAWDYDVGLNQPEPAPTFHVELHWQPSTAGETLGVEVLDGGTDAVVARHELSGRAVSVPLTAGVYWVHTTASQRPYQLTVVADRRIAAATGKDAP</sequence>
<protein>
    <submittedName>
        <fullName evidence="1">Caspase family protein</fullName>
    </submittedName>
</protein>
<evidence type="ECO:0000313" key="2">
    <source>
        <dbReference type="Proteomes" id="UP001303001"/>
    </source>
</evidence>
<dbReference type="EMBL" id="CP134876">
    <property type="protein sequence ID" value="WNM43076.1"/>
    <property type="molecule type" value="Genomic_DNA"/>
</dbReference>
<name>A0ABZ0A698_9ACTN</name>
<reference evidence="1 2" key="1">
    <citation type="submission" date="2023-09" db="EMBL/GenBank/DDBJ databases">
        <title>Micromonospora halotolerans DSM 45598 genome sequence.</title>
        <authorList>
            <person name="Mo P."/>
        </authorList>
    </citation>
    <scope>NUCLEOTIDE SEQUENCE [LARGE SCALE GENOMIC DNA]</scope>
    <source>
        <strain evidence="1 2">DSM 45598</strain>
    </source>
</reference>